<evidence type="ECO:0000256" key="1">
    <source>
        <dbReference type="SAM" id="MobiDB-lite"/>
    </source>
</evidence>
<feature type="region of interest" description="Disordered" evidence="1">
    <location>
        <begin position="226"/>
        <end position="297"/>
    </location>
</feature>
<dbReference type="SUPFAM" id="SSF143990">
    <property type="entry name" value="YbiA-like"/>
    <property type="match status" value="1"/>
</dbReference>
<dbReference type="InterPro" id="IPR037238">
    <property type="entry name" value="YbiA-like_sf"/>
</dbReference>
<dbReference type="EMBL" id="SGPL01000300">
    <property type="protein sequence ID" value="THH14129.1"/>
    <property type="molecule type" value="Genomic_DNA"/>
</dbReference>
<proteinExistence type="predicted"/>
<feature type="region of interest" description="Disordered" evidence="1">
    <location>
        <begin position="392"/>
        <end position="418"/>
    </location>
</feature>
<comment type="caution">
    <text evidence="3">The sequence shown here is derived from an EMBL/GenBank/DDBJ whole genome shotgun (WGS) entry which is preliminary data.</text>
</comment>
<protein>
    <recommendedName>
        <fullName evidence="2">NADAR domain-containing protein</fullName>
    </recommendedName>
</protein>
<sequence length="650" mass="71824">MGNAARPSRSFPVCNRLTATGNLEPAISLRDTVDFVTSFSTTFTIATLASNLPLLFDLNSGQSSAPDPVCPSPPRRPIPVNELLCSDWMGNSASKNGAQYPTVPLGYPPFAGTEYPPYIPSKGWDLFGRKKKKREKALRNYWYTTPTLWQYPAQYYYPGQIQAYGYPQTQAPIAMPQPQPAAPNIAESAASATQMPAPITSMPAPAMTAPSQWMAPLSAPVIPEFSRREMPHHRRERPHRSHHRRHRRSPSSSSNDSSSSSTTLSSPSSSTTYRPRHHHSRRHYRNPLPPPPKDVLATTPYRALLPELPSVRGEYWRSFPAALDPYSHHHPLHREGTLGTYADRDARQEGGLFRSWRKRRKREREQGSLAEAAAMLRQTGFVPTYPESGFSMPQPETVQPQPTMPAPQMAPTPGASPMPMPMPTSGIMSMPAGVMHTPDPGAGVMQMPMPAPLGESGQNPVMLTPGPSMHMPGAGTMPMPSPSQGAVPMPSPSGVGLSSGSQPIRISGHSRYSDFLHNSPHRILYEDELYPTALHLFEALKFAETRPDISERIREAGRPEEVFAISRAADNLTRPDWQTVAIGKMDDVLYLKFRQHADLRAMLFDTGNATLIYAEPNDHFWGEGPMGQGQNQLGQSLMRVRDRLRAELSA</sequence>
<feature type="compositionally biased region" description="Basic residues" evidence="1">
    <location>
        <begin position="274"/>
        <end position="285"/>
    </location>
</feature>
<name>A0A4S4LPH3_9AGAM</name>
<keyword evidence="4" id="KW-1185">Reference proteome</keyword>
<feature type="compositionally biased region" description="Low complexity" evidence="1">
    <location>
        <begin position="492"/>
        <end position="501"/>
    </location>
</feature>
<feature type="compositionally biased region" description="Basic residues" evidence="1">
    <location>
        <begin position="230"/>
        <end position="249"/>
    </location>
</feature>
<dbReference type="NCBIfam" id="TIGR02464">
    <property type="entry name" value="ribofla_fusion"/>
    <property type="match status" value="1"/>
</dbReference>
<dbReference type="OrthoDB" id="206452at2759"/>
<dbReference type="InterPro" id="IPR012816">
    <property type="entry name" value="NADAR"/>
</dbReference>
<dbReference type="Gene3D" id="1.10.357.40">
    <property type="entry name" value="YbiA-like"/>
    <property type="match status" value="1"/>
</dbReference>
<dbReference type="Pfam" id="PF08719">
    <property type="entry name" value="NADAR"/>
    <property type="match status" value="1"/>
</dbReference>
<evidence type="ECO:0000313" key="4">
    <source>
        <dbReference type="Proteomes" id="UP000310158"/>
    </source>
</evidence>
<feature type="region of interest" description="Disordered" evidence="1">
    <location>
        <begin position="480"/>
        <end position="501"/>
    </location>
</feature>
<feature type="compositionally biased region" description="Pro residues" evidence="1">
    <location>
        <begin position="402"/>
        <end position="418"/>
    </location>
</feature>
<reference evidence="3 4" key="1">
    <citation type="submission" date="2019-02" db="EMBL/GenBank/DDBJ databases">
        <title>Genome sequencing of the rare red list fungi Bondarzewia mesenterica.</title>
        <authorList>
            <person name="Buettner E."/>
            <person name="Kellner H."/>
        </authorList>
    </citation>
    <scope>NUCLEOTIDE SEQUENCE [LARGE SCALE GENOMIC DNA]</scope>
    <source>
        <strain evidence="3 4">DSM 108281</strain>
    </source>
</reference>
<accession>A0A4S4LPH3</accession>
<evidence type="ECO:0000313" key="3">
    <source>
        <dbReference type="EMBL" id="THH14129.1"/>
    </source>
</evidence>
<gene>
    <name evidence="3" type="ORF">EW146_g6170</name>
</gene>
<feature type="compositionally biased region" description="Low complexity" evidence="1">
    <location>
        <begin position="250"/>
        <end position="273"/>
    </location>
</feature>
<dbReference type="CDD" id="cd15457">
    <property type="entry name" value="NADAR"/>
    <property type="match status" value="1"/>
</dbReference>
<organism evidence="3 4">
    <name type="scientific">Bondarzewia mesenterica</name>
    <dbReference type="NCBI Taxonomy" id="1095465"/>
    <lineage>
        <taxon>Eukaryota</taxon>
        <taxon>Fungi</taxon>
        <taxon>Dikarya</taxon>
        <taxon>Basidiomycota</taxon>
        <taxon>Agaricomycotina</taxon>
        <taxon>Agaricomycetes</taxon>
        <taxon>Russulales</taxon>
        <taxon>Bondarzewiaceae</taxon>
        <taxon>Bondarzewia</taxon>
    </lineage>
</organism>
<dbReference type="AlphaFoldDB" id="A0A4S4LPH3"/>
<feature type="domain" description="NADAR" evidence="2">
    <location>
        <begin position="516"/>
        <end position="645"/>
    </location>
</feature>
<dbReference type="Proteomes" id="UP000310158">
    <property type="component" value="Unassembled WGS sequence"/>
</dbReference>
<evidence type="ECO:0000259" key="2">
    <source>
        <dbReference type="Pfam" id="PF08719"/>
    </source>
</evidence>